<dbReference type="Proteomes" id="UP000002730">
    <property type="component" value="Chromosome"/>
</dbReference>
<dbReference type="Pfam" id="PF00005">
    <property type="entry name" value="ABC_tran"/>
    <property type="match status" value="1"/>
</dbReference>
<keyword evidence="10" id="KW-1185">Reference proteome</keyword>
<feature type="transmembrane region" description="Helical" evidence="7">
    <location>
        <begin position="252"/>
        <end position="276"/>
    </location>
</feature>
<dbReference type="SMART" id="SM00382">
    <property type="entry name" value="AAA"/>
    <property type="match status" value="1"/>
</dbReference>
<dbReference type="SUPFAM" id="SSF52540">
    <property type="entry name" value="P-loop containing nucleoside triphosphate hydrolases"/>
    <property type="match status" value="1"/>
</dbReference>
<keyword evidence="4" id="KW-0067">ATP-binding</keyword>
<dbReference type="AlphaFoldDB" id="D9STS4"/>
<dbReference type="InterPro" id="IPR003593">
    <property type="entry name" value="AAA+_ATPase"/>
</dbReference>
<dbReference type="GO" id="GO:0005524">
    <property type="term" value="F:ATP binding"/>
    <property type="evidence" value="ECO:0007669"/>
    <property type="project" value="UniProtKB-KW"/>
</dbReference>
<evidence type="ECO:0000256" key="5">
    <source>
        <dbReference type="ARBA" id="ARBA00022989"/>
    </source>
</evidence>
<dbReference type="InterPro" id="IPR027417">
    <property type="entry name" value="P-loop_NTPase"/>
</dbReference>
<dbReference type="PANTHER" id="PTHR43394:SF1">
    <property type="entry name" value="ATP-BINDING CASSETTE SUB-FAMILY B MEMBER 10, MITOCHONDRIAL"/>
    <property type="match status" value="1"/>
</dbReference>
<feature type="domain" description="ABC transporter" evidence="8">
    <location>
        <begin position="347"/>
        <end position="585"/>
    </location>
</feature>
<evidence type="ECO:0000256" key="6">
    <source>
        <dbReference type="ARBA" id="ARBA00023136"/>
    </source>
</evidence>
<dbReference type="Gene3D" id="3.40.50.300">
    <property type="entry name" value="P-loop containing nucleotide triphosphate hydrolases"/>
    <property type="match status" value="1"/>
</dbReference>
<dbReference type="InterPro" id="IPR039421">
    <property type="entry name" value="Type_1_exporter"/>
</dbReference>
<dbReference type="GO" id="GO:0005886">
    <property type="term" value="C:plasma membrane"/>
    <property type="evidence" value="ECO:0007669"/>
    <property type="project" value="UniProtKB-SubCell"/>
</dbReference>
<proteinExistence type="predicted"/>
<feature type="transmembrane region" description="Helical" evidence="7">
    <location>
        <begin position="167"/>
        <end position="185"/>
    </location>
</feature>
<dbReference type="EMBL" id="CP002160">
    <property type="protein sequence ID" value="ADL52808.1"/>
    <property type="molecule type" value="Genomic_DNA"/>
</dbReference>
<evidence type="ECO:0000256" key="2">
    <source>
        <dbReference type="ARBA" id="ARBA00022692"/>
    </source>
</evidence>
<dbReference type="GO" id="GO:0016887">
    <property type="term" value="F:ATP hydrolysis activity"/>
    <property type="evidence" value="ECO:0007669"/>
    <property type="project" value="InterPro"/>
</dbReference>
<dbReference type="PANTHER" id="PTHR43394">
    <property type="entry name" value="ATP-DEPENDENT PERMEASE MDL1, MITOCHONDRIAL"/>
    <property type="match status" value="1"/>
</dbReference>
<feature type="transmembrane region" description="Helical" evidence="7">
    <location>
        <begin position="24"/>
        <end position="48"/>
    </location>
</feature>
<dbReference type="eggNOG" id="COG1132">
    <property type="taxonomic scope" value="Bacteria"/>
</dbReference>
<evidence type="ECO:0000256" key="4">
    <source>
        <dbReference type="ARBA" id="ARBA00022840"/>
    </source>
</evidence>
<dbReference type="PROSITE" id="PS50893">
    <property type="entry name" value="ABC_TRANSPORTER_2"/>
    <property type="match status" value="1"/>
</dbReference>
<dbReference type="OrthoDB" id="2328604at2"/>
<evidence type="ECO:0000256" key="1">
    <source>
        <dbReference type="ARBA" id="ARBA00004651"/>
    </source>
</evidence>
<evidence type="ECO:0000256" key="3">
    <source>
        <dbReference type="ARBA" id="ARBA00022741"/>
    </source>
</evidence>
<keyword evidence="5 7" id="KW-1133">Transmembrane helix</keyword>
<feature type="transmembrane region" description="Helical" evidence="7">
    <location>
        <begin position="60"/>
        <end position="80"/>
    </location>
</feature>
<keyword evidence="2 7" id="KW-0812">Transmembrane</keyword>
<protein>
    <submittedName>
        <fullName evidence="9">ABC transporter related</fullName>
    </submittedName>
</protein>
<organism evidence="9 10">
    <name type="scientific">Clostridium cellulovorans (strain ATCC 35296 / DSM 3052 / OCM 3 / 743B)</name>
    <dbReference type="NCBI Taxonomy" id="573061"/>
    <lineage>
        <taxon>Bacteria</taxon>
        <taxon>Bacillati</taxon>
        <taxon>Bacillota</taxon>
        <taxon>Clostridia</taxon>
        <taxon>Eubacteriales</taxon>
        <taxon>Clostridiaceae</taxon>
        <taxon>Clostridium</taxon>
    </lineage>
</organism>
<evidence type="ECO:0000313" key="10">
    <source>
        <dbReference type="Proteomes" id="UP000002730"/>
    </source>
</evidence>
<dbReference type="InterPro" id="IPR036640">
    <property type="entry name" value="ABC1_TM_sf"/>
</dbReference>
<dbReference type="GO" id="GO:0015421">
    <property type="term" value="F:ABC-type oligopeptide transporter activity"/>
    <property type="evidence" value="ECO:0007669"/>
    <property type="project" value="TreeGrafter"/>
</dbReference>
<dbReference type="SUPFAM" id="SSF90123">
    <property type="entry name" value="ABC transporter transmembrane region"/>
    <property type="match status" value="1"/>
</dbReference>
<keyword evidence="3" id="KW-0547">Nucleotide-binding</keyword>
<gene>
    <name evidence="9" type="ordered locus">Clocel_3119</name>
</gene>
<name>D9STS4_CLOC7</name>
<dbReference type="KEGG" id="ccb:Clocel_3119"/>
<comment type="subcellular location">
    <subcellularLocation>
        <location evidence="1">Cell membrane</location>
        <topology evidence="1">Multi-pass membrane protein</topology>
    </subcellularLocation>
</comment>
<evidence type="ECO:0000313" key="9">
    <source>
        <dbReference type="EMBL" id="ADL52808.1"/>
    </source>
</evidence>
<dbReference type="HOGENOM" id="CLU_000604_84_3_9"/>
<evidence type="ECO:0000256" key="7">
    <source>
        <dbReference type="SAM" id="Phobius"/>
    </source>
</evidence>
<dbReference type="RefSeq" id="WP_010073185.1">
    <property type="nucleotide sequence ID" value="NC_014393.1"/>
</dbReference>
<sequence>MGNVRKMMNTIKYFVHSIMKETKIFFGIAFIYIILNSIEPFVAIFITSNVISELEGYCRSSYFISQIIYLVISLVVIMLGKTLLNYKMNIELVALDDYYRENMGKRAMDMDYAFTENVKVLEQAEKATTGMSFYSGGVKGIVTDLINVTSKLITFIGTVYIISRIEIWVVLVLFLLTVLSWFTQFKIKKMDMNFWNSAVGINRTYSYFCDMAKDFKCGKDIRLHNAKGLVFDELDKFTNEFDSFSSKHFSKLSFWGVFEIVFLVVQLIIIYASISMKTVNGELSLGEFSLYIAATTLFSTSLKEFIEQILELRKKISFISEYVEFINIKNNMDKSKSKTADMNDFELEFENVSFHYPNSKDEILKNVNFKIRKGDKLSIVGVNGAGKTTFIKLLIRLYDPTEGRILLNGIDIREYDYKKYLELFAVVFQDFSLAAFSVKENIVINKEYNEERLNEVILQAGLEGTIKKLKYGVDTSIYKIFDEEGTEFSGGESQKLAIARANYKGSPILVLDEPTSALDPYSESEIYSRLNDLALDNTTVYISHRMSSCKFCERIIVFDNGHIVQEGSHDELVKNKDGIYFSLYNAQLTYYS</sequence>
<dbReference type="STRING" id="573061.Clocel_3119"/>
<dbReference type="InterPro" id="IPR003439">
    <property type="entry name" value="ABC_transporter-like_ATP-bd"/>
</dbReference>
<evidence type="ECO:0000259" key="8">
    <source>
        <dbReference type="PROSITE" id="PS50893"/>
    </source>
</evidence>
<reference evidence="9 10" key="1">
    <citation type="submission" date="2010-08" db="EMBL/GenBank/DDBJ databases">
        <title>Complete sequence of Clostridium cellulovorans 743B.</title>
        <authorList>
            <consortium name="US DOE Joint Genome Institute"/>
            <person name="Lucas S."/>
            <person name="Copeland A."/>
            <person name="Lapidus A."/>
            <person name="Cheng J.-F."/>
            <person name="Bruce D."/>
            <person name="Goodwin L."/>
            <person name="Pitluck S."/>
            <person name="Chertkov O."/>
            <person name="Detter J.C."/>
            <person name="Han C."/>
            <person name="Tapia R."/>
            <person name="Land M."/>
            <person name="Hauser L."/>
            <person name="Chang Y.-J."/>
            <person name="Jeffries C."/>
            <person name="Kyrpides N."/>
            <person name="Ivanova N."/>
            <person name="Mikhailova N."/>
            <person name="Hemme C.L."/>
            <person name="Woyke T."/>
        </authorList>
    </citation>
    <scope>NUCLEOTIDE SEQUENCE [LARGE SCALE GENOMIC DNA]</scope>
    <source>
        <strain evidence="10">ATCC 35296 / DSM 3052 / OCM 3 / 743B</strain>
    </source>
</reference>
<accession>D9STS4</accession>
<keyword evidence="6 7" id="KW-0472">Membrane</keyword>
<dbReference type="Gene3D" id="1.20.1560.10">
    <property type="entry name" value="ABC transporter type 1, transmembrane domain"/>
    <property type="match status" value="1"/>
</dbReference>